<reference evidence="2" key="1">
    <citation type="journal article" date="2023" name="G3 (Bethesda)">
        <title>A reference genome for the long-term kleptoplast-retaining sea slug Elysia crispata morphotype clarki.</title>
        <authorList>
            <person name="Eastman K.E."/>
            <person name="Pendleton A.L."/>
            <person name="Shaikh M.A."/>
            <person name="Suttiyut T."/>
            <person name="Ogas R."/>
            <person name="Tomko P."/>
            <person name="Gavelis G."/>
            <person name="Widhalm J.R."/>
            <person name="Wisecaver J.H."/>
        </authorList>
    </citation>
    <scope>NUCLEOTIDE SEQUENCE</scope>
    <source>
        <strain evidence="2">ECLA1</strain>
    </source>
</reference>
<evidence type="ECO:0000256" key="1">
    <source>
        <dbReference type="SAM" id="MobiDB-lite"/>
    </source>
</evidence>
<feature type="region of interest" description="Disordered" evidence="1">
    <location>
        <begin position="121"/>
        <end position="143"/>
    </location>
</feature>
<gene>
    <name evidence="2" type="ORF">RRG08_036119</name>
</gene>
<protein>
    <submittedName>
        <fullName evidence="2">Uncharacterized protein</fullName>
    </submittedName>
</protein>
<dbReference type="AlphaFoldDB" id="A0AAE1E0I3"/>
<feature type="compositionally biased region" description="Polar residues" evidence="1">
    <location>
        <begin position="122"/>
        <end position="133"/>
    </location>
</feature>
<dbReference type="EMBL" id="JAWDGP010001628">
    <property type="protein sequence ID" value="KAK3789826.1"/>
    <property type="molecule type" value="Genomic_DNA"/>
</dbReference>
<dbReference type="Proteomes" id="UP001283361">
    <property type="component" value="Unassembled WGS sequence"/>
</dbReference>
<accession>A0AAE1E0I3</accession>
<feature type="region of interest" description="Disordered" evidence="1">
    <location>
        <begin position="175"/>
        <end position="204"/>
    </location>
</feature>
<organism evidence="2 3">
    <name type="scientific">Elysia crispata</name>
    <name type="common">lettuce slug</name>
    <dbReference type="NCBI Taxonomy" id="231223"/>
    <lineage>
        <taxon>Eukaryota</taxon>
        <taxon>Metazoa</taxon>
        <taxon>Spiralia</taxon>
        <taxon>Lophotrochozoa</taxon>
        <taxon>Mollusca</taxon>
        <taxon>Gastropoda</taxon>
        <taxon>Heterobranchia</taxon>
        <taxon>Euthyneura</taxon>
        <taxon>Panpulmonata</taxon>
        <taxon>Sacoglossa</taxon>
        <taxon>Placobranchoidea</taxon>
        <taxon>Plakobranchidae</taxon>
        <taxon>Elysia</taxon>
    </lineage>
</organism>
<feature type="region of interest" description="Disordered" evidence="1">
    <location>
        <begin position="1"/>
        <end position="26"/>
    </location>
</feature>
<proteinExistence type="predicted"/>
<evidence type="ECO:0000313" key="3">
    <source>
        <dbReference type="Proteomes" id="UP001283361"/>
    </source>
</evidence>
<comment type="caution">
    <text evidence="2">The sequence shown here is derived from an EMBL/GenBank/DDBJ whole genome shotgun (WGS) entry which is preliminary data.</text>
</comment>
<feature type="compositionally biased region" description="Polar residues" evidence="1">
    <location>
        <begin position="11"/>
        <end position="25"/>
    </location>
</feature>
<name>A0AAE1E0I3_9GAST</name>
<sequence>MPDHGERTNNQRRPTTGSELTTSDAQPRDYYVASVHMLIADPDVLVHRRKEKKIEGTHLEGLVWLPRIHVSYNSINRACSSGPANYGKYRISGDQGKTRPDLGTGTWGADEAWYGCKAITVSPPNESSRQRLSQPRKTKKPNILDTYLELKSNQPERKNSQPAPMEALTKAELKSSLSGLTSGQRRAGSVSTGRHARPNMELSGRPHGCRDLHSQFYCHALAVNRNQALGLNRIKLSLHALVGASAGGRVKVACPALLIICRGFEA</sequence>
<evidence type="ECO:0000313" key="2">
    <source>
        <dbReference type="EMBL" id="KAK3789826.1"/>
    </source>
</evidence>
<keyword evidence="3" id="KW-1185">Reference proteome</keyword>
<feature type="compositionally biased region" description="Polar residues" evidence="1">
    <location>
        <begin position="175"/>
        <end position="192"/>
    </location>
</feature>